<dbReference type="AlphaFoldDB" id="A0A108UD01"/>
<dbReference type="PANTHER" id="PTHR43591">
    <property type="entry name" value="METHYLTRANSFERASE"/>
    <property type="match status" value="1"/>
</dbReference>
<sequence length="173" mass="19565">MNCEVVAYDTTDVLAVAERLPFADESFDAVLSLNVLEHVKDPFQAARELMRVLKPGGQLMCVAPFLQPLHGYPHHYYNMTRQGIDNLFTGLLERRIEVYGAMKPIWALNWFLMRYHAGLPLESRERFATMTVAELMAAPELLELDDINLGLSVEACTELASAHALFGRKPDRD</sequence>
<reference evidence="2 3" key="1">
    <citation type="journal article" date="2014" name="Genome Announc.">
        <title>Draft Genome Sequence of Lysobacter capsici AZ78, a Bacterium Antagonistic to Plant-Pathogenic Oomycetes.</title>
        <authorList>
            <person name="Puopolo G."/>
            <person name="Sonego P."/>
            <person name="Engelen K."/>
            <person name="Pertot I."/>
        </authorList>
    </citation>
    <scope>NUCLEOTIDE SEQUENCE [LARGE SCALE GENOMIC DNA]</scope>
    <source>
        <strain evidence="2 3">AZ78</strain>
    </source>
</reference>
<organism evidence="2 3">
    <name type="scientific">Lysobacter capsici AZ78</name>
    <dbReference type="NCBI Taxonomy" id="1444315"/>
    <lineage>
        <taxon>Bacteria</taxon>
        <taxon>Pseudomonadati</taxon>
        <taxon>Pseudomonadota</taxon>
        <taxon>Gammaproteobacteria</taxon>
        <taxon>Lysobacterales</taxon>
        <taxon>Lysobacteraceae</taxon>
        <taxon>Lysobacter</taxon>
    </lineage>
</organism>
<dbReference type="InterPro" id="IPR013216">
    <property type="entry name" value="Methyltransf_11"/>
</dbReference>
<proteinExistence type="predicted"/>
<keyword evidence="3" id="KW-1185">Reference proteome</keyword>
<evidence type="ECO:0000313" key="3">
    <source>
        <dbReference type="Proteomes" id="UP000023435"/>
    </source>
</evidence>
<dbReference type="Proteomes" id="UP000023435">
    <property type="component" value="Unassembled WGS sequence"/>
</dbReference>
<dbReference type="PANTHER" id="PTHR43591:SF24">
    <property type="entry name" value="2-METHOXY-6-POLYPRENYL-1,4-BENZOQUINOL METHYLASE, MITOCHONDRIAL"/>
    <property type="match status" value="1"/>
</dbReference>
<gene>
    <name evidence="2" type="ORF">AZ78_4474</name>
</gene>
<dbReference type="InterPro" id="IPR029063">
    <property type="entry name" value="SAM-dependent_MTases_sf"/>
</dbReference>
<dbReference type="Pfam" id="PF08241">
    <property type="entry name" value="Methyltransf_11"/>
    <property type="match status" value="1"/>
</dbReference>
<dbReference type="GO" id="GO:0008757">
    <property type="term" value="F:S-adenosylmethionine-dependent methyltransferase activity"/>
    <property type="evidence" value="ECO:0007669"/>
    <property type="project" value="InterPro"/>
</dbReference>
<dbReference type="SUPFAM" id="SSF53335">
    <property type="entry name" value="S-adenosyl-L-methionine-dependent methyltransferases"/>
    <property type="match status" value="1"/>
</dbReference>
<comment type="caution">
    <text evidence="2">The sequence shown here is derived from an EMBL/GenBank/DDBJ whole genome shotgun (WGS) entry which is preliminary data.</text>
</comment>
<evidence type="ECO:0000313" key="2">
    <source>
        <dbReference type="EMBL" id="KWS06914.1"/>
    </source>
</evidence>
<dbReference type="EMBL" id="JAJA02000001">
    <property type="protein sequence ID" value="KWS06914.1"/>
    <property type="molecule type" value="Genomic_DNA"/>
</dbReference>
<protein>
    <recommendedName>
        <fullName evidence="1">Methyltransferase type 11 domain-containing protein</fullName>
    </recommendedName>
</protein>
<accession>A0A108UD01</accession>
<dbReference type="Gene3D" id="3.40.50.150">
    <property type="entry name" value="Vaccinia Virus protein VP39"/>
    <property type="match status" value="1"/>
</dbReference>
<feature type="domain" description="Methyltransferase type 11" evidence="1">
    <location>
        <begin position="13"/>
        <end position="61"/>
    </location>
</feature>
<evidence type="ECO:0000259" key="1">
    <source>
        <dbReference type="Pfam" id="PF08241"/>
    </source>
</evidence>
<dbReference type="CDD" id="cd02440">
    <property type="entry name" value="AdoMet_MTases"/>
    <property type="match status" value="1"/>
</dbReference>
<name>A0A108UD01_9GAMM</name>